<dbReference type="NCBIfam" id="TIGR02595">
    <property type="entry name" value="PEP_CTERM"/>
    <property type="match status" value="1"/>
</dbReference>
<dbReference type="AlphaFoldDB" id="X0RKI9"/>
<dbReference type="InterPro" id="IPR013424">
    <property type="entry name" value="Ice-binding_C"/>
</dbReference>
<name>X0RKI9_9ZZZZ</name>
<dbReference type="Gene3D" id="1.10.1330.10">
    <property type="entry name" value="Dockerin domain"/>
    <property type="match status" value="1"/>
</dbReference>
<protein>
    <recommendedName>
        <fullName evidence="1">Ice-binding protein C-terminal domain-containing protein</fullName>
    </recommendedName>
</protein>
<feature type="domain" description="Ice-binding protein C-terminal" evidence="1">
    <location>
        <begin position="241"/>
        <end position="263"/>
    </location>
</feature>
<evidence type="ECO:0000313" key="2">
    <source>
        <dbReference type="EMBL" id="GAF69308.1"/>
    </source>
</evidence>
<dbReference type="Pfam" id="PF07589">
    <property type="entry name" value="PEP-CTERM"/>
    <property type="match status" value="1"/>
</dbReference>
<dbReference type="GO" id="GO:0000272">
    <property type="term" value="P:polysaccharide catabolic process"/>
    <property type="evidence" value="ECO:0007669"/>
    <property type="project" value="InterPro"/>
</dbReference>
<comment type="caution">
    <text evidence="2">The sequence shown here is derived from an EMBL/GenBank/DDBJ whole genome shotgun (WGS) entry which is preliminary data.</text>
</comment>
<accession>X0RKI9</accession>
<proteinExistence type="predicted"/>
<gene>
    <name evidence="2" type="ORF">S01H1_17120</name>
</gene>
<dbReference type="SUPFAM" id="SSF63446">
    <property type="entry name" value="Type I dockerin domain"/>
    <property type="match status" value="1"/>
</dbReference>
<feature type="non-terminal residue" evidence="2">
    <location>
        <position position="1"/>
    </location>
</feature>
<sequence>LDFGANVSGVGTINTPDNPATPLINNGHISGNSPSEQITLTGFVKGVGTCDNCNITGTDAPGFSTAAVNRGSVSYNGTLEIELGGTTPGSGYDQLNHILGAGIADLGGTLDVVLLGGFDPSVGDSFDIITAVGSIIDEFDTINLPALDPGEFWVPDQQANVFSLDIVDHILGDLNGDGLVNLADASALILALVDRTTYDVTYPFVNEESAGDIDGSGTFDLGDVASFSGLFSGPATATAQAVPEPSTLSLAIALLLGLAIRRRRCG</sequence>
<reference evidence="2" key="1">
    <citation type="journal article" date="2014" name="Front. Microbiol.">
        <title>High frequency of phylogenetically diverse reductive dehalogenase-homologous genes in deep subseafloor sedimentary metagenomes.</title>
        <authorList>
            <person name="Kawai M."/>
            <person name="Futagami T."/>
            <person name="Toyoda A."/>
            <person name="Takaki Y."/>
            <person name="Nishi S."/>
            <person name="Hori S."/>
            <person name="Arai W."/>
            <person name="Tsubouchi T."/>
            <person name="Morono Y."/>
            <person name="Uchiyama I."/>
            <person name="Ito T."/>
            <person name="Fujiyama A."/>
            <person name="Inagaki F."/>
            <person name="Takami H."/>
        </authorList>
    </citation>
    <scope>NUCLEOTIDE SEQUENCE</scope>
    <source>
        <strain evidence="2">Expedition CK06-06</strain>
    </source>
</reference>
<dbReference type="EMBL" id="BARS01009057">
    <property type="protein sequence ID" value="GAF69308.1"/>
    <property type="molecule type" value="Genomic_DNA"/>
</dbReference>
<dbReference type="InterPro" id="IPR036439">
    <property type="entry name" value="Dockerin_dom_sf"/>
</dbReference>
<evidence type="ECO:0000259" key="1">
    <source>
        <dbReference type="Pfam" id="PF07589"/>
    </source>
</evidence>
<organism evidence="2">
    <name type="scientific">marine sediment metagenome</name>
    <dbReference type="NCBI Taxonomy" id="412755"/>
    <lineage>
        <taxon>unclassified sequences</taxon>
        <taxon>metagenomes</taxon>
        <taxon>ecological metagenomes</taxon>
    </lineage>
</organism>